<dbReference type="Gene3D" id="3.40.630.30">
    <property type="match status" value="1"/>
</dbReference>
<organism evidence="2 3">
    <name type="scientific">Bacteroides faecium</name>
    <dbReference type="NCBI Taxonomy" id="2715212"/>
    <lineage>
        <taxon>Bacteria</taxon>
        <taxon>Pseudomonadati</taxon>
        <taxon>Bacteroidota</taxon>
        <taxon>Bacteroidia</taxon>
        <taxon>Bacteroidales</taxon>
        <taxon>Bacteroidaceae</taxon>
        <taxon>Bacteroides</taxon>
    </lineage>
</organism>
<name>A0A6H0KW66_9BACE</name>
<protein>
    <submittedName>
        <fullName evidence="2">GNAT family N-acetyltransferase</fullName>
    </submittedName>
</protein>
<dbReference type="InterPro" id="IPR016181">
    <property type="entry name" value="Acyl_CoA_acyltransferase"/>
</dbReference>
<dbReference type="Pfam" id="PF00583">
    <property type="entry name" value="Acetyltransf_1"/>
    <property type="match status" value="1"/>
</dbReference>
<sequence length="31" mass="3430">MVSSSIGNVVVDANYRNLGIGKYLIRTMEQT</sequence>
<dbReference type="GO" id="GO:0016747">
    <property type="term" value="F:acyltransferase activity, transferring groups other than amino-acyl groups"/>
    <property type="evidence" value="ECO:0007669"/>
    <property type="project" value="InterPro"/>
</dbReference>
<evidence type="ECO:0000313" key="3">
    <source>
        <dbReference type="Proteomes" id="UP000501780"/>
    </source>
</evidence>
<dbReference type="KEGG" id="bfc:BacF7301_17155"/>
<dbReference type="RefSeq" id="WP_167967234.1">
    <property type="nucleotide sequence ID" value="NZ_CP050831.1"/>
</dbReference>
<dbReference type="EMBL" id="CP050831">
    <property type="protein sequence ID" value="QIU97545.1"/>
    <property type="molecule type" value="Genomic_DNA"/>
</dbReference>
<reference evidence="2 3" key="1">
    <citation type="submission" date="2020-03" db="EMBL/GenBank/DDBJ databases">
        <title>Genomic analysis of Bacteroides faecium CBA7301.</title>
        <authorList>
            <person name="Kim J."/>
            <person name="Roh S.W."/>
        </authorList>
    </citation>
    <scope>NUCLEOTIDE SEQUENCE [LARGE SCALE GENOMIC DNA]</scope>
    <source>
        <strain evidence="2 3">CBA7301</strain>
    </source>
</reference>
<proteinExistence type="predicted"/>
<gene>
    <name evidence="2" type="ORF">BacF7301_17155</name>
</gene>
<dbReference type="AlphaFoldDB" id="A0A6H0KW66"/>
<dbReference type="SUPFAM" id="SSF55729">
    <property type="entry name" value="Acyl-CoA N-acyltransferases (Nat)"/>
    <property type="match status" value="1"/>
</dbReference>
<evidence type="ECO:0000259" key="1">
    <source>
        <dbReference type="Pfam" id="PF00583"/>
    </source>
</evidence>
<evidence type="ECO:0000313" key="2">
    <source>
        <dbReference type="EMBL" id="QIU97545.1"/>
    </source>
</evidence>
<feature type="domain" description="N-acetyltransferase" evidence="1">
    <location>
        <begin position="6"/>
        <end position="30"/>
    </location>
</feature>
<dbReference type="Proteomes" id="UP000501780">
    <property type="component" value="Chromosome"/>
</dbReference>
<dbReference type="CDD" id="cd04301">
    <property type="entry name" value="NAT_SF"/>
    <property type="match status" value="1"/>
</dbReference>
<keyword evidence="2" id="KW-0808">Transferase</keyword>
<keyword evidence="3" id="KW-1185">Reference proteome</keyword>
<dbReference type="InterPro" id="IPR000182">
    <property type="entry name" value="GNAT_dom"/>
</dbReference>
<accession>A0A6H0KW66</accession>